<organism evidence="3 4">
    <name type="scientific">Arabidopsis suecica</name>
    <name type="common">Swedish thale-cress</name>
    <name type="synonym">Cardaminopsis suecica</name>
    <dbReference type="NCBI Taxonomy" id="45249"/>
    <lineage>
        <taxon>Eukaryota</taxon>
        <taxon>Viridiplantae</taxon>
        <taxon>Streptophyta</taxon>
        <taxon>Embryophyta</taxon>
        <taxon>Tracheophyta</taxon>
        <taxon>Spermatophyta</taxon>
        <taxon>Magnoliopsida</taxon>
        <taxon>eudicotyledons</taxon>
        <taxon>Gunneridae</taxon>
        <taxon>Pentapetalae</taxon>
        <taxon>rosids</taxon>
        <taxon>malvids</taxon>
        <taxon>Brassicales</taxon>
        <taxon>Brassicaceae</taxon>
        <taxon>Camelineae</taxon>
        <taxon>Arabidopsis</taxon>
    </lineage>
</organism>
<dbReference type="Pfam" id="PF25597">
    <property type="entry name" value="SH3_retrovirus"/>
    <property type="match status" value="1"/>
</dbReference>
<feature type="domain" description="Integrase catalytic" evidence="2">
    <location>
        <begin position="518"/>
        <end position="681"/>
    </location>
</feature>
<feature type="compositionally biased region" description="Low complexity" evidence="1">
    <location>
        <begin position="804"/>
        <end position="841"/>
    </location>
</feature>
<accession>A0A8T1ZZG6</accession>
<dbReference type="InterPro" id="IPR057670">
    <property type="entry name" value="SH3_retrovirus"/>
</dbReference>
<evidence type="ECO:0000259" key="2">
    <source>
        <dbReference type="PROSITE" id="PS50994"/>
    </source>
</evidence>
<dbReference type="InterPro" id="IPR013103">
    <property type="entry name" value="RVT_2"/>
</dbReference>
<dbReference type="Proteomes" id="UP000694251">
    <property type="component" value="Chromosome 10"/>
</dbReference>
<feature type="compositionally biased region" description="Pro residues" evidence="1">
    <location>
        <begin position="882"/>
        <end position="902"/>
    </location>
</feature>
<proteinExistence type="predicted"/>
<dbReference type="Pfam" id="PF22936">
    <property type="entry name" value="Pol_BBD"/>
    <property type="match status" value="1"/>
</dbReference>
<evidence type="ECO:0000313" key="3">
    <source>
        <dbReference type="EMBL" id="KAG7566368.1"/>
    </source>
</evidence>
<evidence type="ECO:0000256" key="1">
    <source>
        <dbReference type="SAM" id="MobiDB-lite"/>
    </source>
</evidence>
<feature type="compositionally biased region" description="Low complexity" evidence="1">
    <location>
        <begin position="859"/>
        <end position="874"/>
    </location>
</feature>
<reference evidence="3 4" key="1">
    <citation type="submission" date="2020-12" db="EMBL/GenBank/DDBJ databases">
        <title>Concerted genomic and epigenomic changes stabilize Arabidopsis allopolyploids.</title>
        <authorList>
            <person name="Chen Z."/>
        </authorList>
    </citation>
    <scope>NUCLEOTIDE SEQUENCE [LARGE SCALE GENOMIC DNA]</scope>
    <source>
        <strain evidence="3">As9502</strain>
        <tissue evidence="3">Leaf</tissue>
    </source>
</reference>
<protein>
    <submittedName>
        <fullName evidence="3">Integrase catalytic core</fullName>
    </submittedName>
</protein>
<feature type="compositionally biased region" description="Polar residues" evidence="1">
    <location>
        <begin position="252"/>
        <end position="266"/>
    </location>
</feature>
<dbReference type="Pfam" id="PF13976">
    <property type="entry name" value="gag_pre-integrs"/>
    <property type="match status" value="1"/>
</dbReference>
<dbReference type="InterPro" id="IPR001584">
    <property type="entry name" value="Integrase_cat-core"/>
</dbReference>
<dbReference type="OrthoDB" id="1845088at2759"/>
<name>A0A8T1ZZG6_ARASU</name>
<dbReference type="PROSITE" id="PS50994">
    <property type="entry name" value="INTEGRASE"/>
    <property type="match status" value="1"/>
</dbReference>
<comment type="caution">
    <text evidence="3">The sequence shown here is derived from an EMBL/GenBank/DDBJ whole genome shotgun (WGS) entry which is preliminary data.</text>
</comment>
<dbReference type="CDD" id="cd09272">
    <property type="entry name" value="RNase_HI_RT_Ty1"/>
    <property type="match status" value="1"/>
</dbReference>
<feature type="region of interest" description="Disordered" evidence="1">
    <location>
        <begin position="227"/>
        <end position="268"/>
    </location>
</feature>
<evidence type="ECO:0000313" key="4">
    <source>
        <dbReference type="Proteomes" id="UP000694251"/>
    </source>
</evidence>
<feature type="region of interest" description="Disordered" evidence="1">
    <location>
        <begin position="784"/>
        <end position="918"/>
    </location>
</feature>
<sequence length="1443" mass="160002">MSSSSEAVVVPDAASLLNVNMSNVTKLTTTNFLMWNRQVHALLDGYDLAGYLDGSVAEPDATVTVQGVSSPNPAHKRWKRQDKLIYAGIIGAISVSVQPLLSKATTSAQIWSKLMDTYANPSRCHVKVIREQIKQWKKGSRSIDEYVIGLTTRFDQLALLDSEILHEDQIDYVLGGLPDDYKQVIDQIEGREKPPSITEVHEKLINYELKLQMKVSDSSVPVTANAVSYKNNDNTNNRNNNNNNRSSSRGNQWSQPQTSRFNNRGSQGRGYQGRCQICGVHGHSARRCSQLQSYGGGGGSQYSGSSYPSSPVVPWQPRANVATAPPYNPWILDSGATHHLTSDLSNLSMHQPYTGGEEVTIADGSGLQISQTGSALLPTPSRSLALKDILYVPDVSKNLISVYRMCNTNKVSVEFFPAHFQVKDLSTGARLLQGRTRNELYEWPVNLTNATILSASPSPKTDLSSWHSRLGHPSLPVLKAVISQFHLPLSNSIPKQFPCSDCFINKSHKLPFYTNTIVSSQPLEYLYSDVWTSPCVSLDNYKYYLVIVDHFTRYTWLYPLKQKSQVKDVFVAFKALVENRFSSRIRTLYSDNGGEFVALRSFLASHGISHLTSPPHTPEHNGIAERKHRHVVETGLALLTHASLPKSFWTYAFAAAVYLINRMPTEVLHGVSPYAKLFQQPPNYQKLRVFGCLCYPWLRPYATNKLDNRSSMCVFLGYSLTQSAYLCFEVSTGRIYTSRHVQFVEETFPFAKKCTAATDMVSETQTVQPLNVIPVLTRPTHIAPSNVPPCSGPHPSLASPPNSQPLSSPAPVSSSSTSPNVDHVSDQVSSQAQVSASGPSQTGPNPTETNNPLSPQIQSPTTSSSSNTSSTPSHHSADQTPSPTPPNNSPVSIPQPPPPPQNVHPMRTRAKNQITKPKTKFRLTTALTPVMPVIPTTVAQALKDPNWRNAMSEEINAQLKNHTWDLVPATAARHIITCKWIFTLKFNVDGSIARYKARLVARGFNQQYGIDYSETFSPVIKSTTIRTVLEVAVKRNWSIHQVDINNAFLQGTLTDEVYVSQPPGFIDHDRPNYVCKLNKALYGLKQAPRAWYQELKNFLLQAGFTNSLADASLFIYHRQHTFIYVLVYVDDIIITGDPALVKAFNVALAARFSLKDLGPLSYFLGIEATRTSKGLHLMQRKYITDLLRKSNMLDAKPVSTPMSPTPKLSLLSGTALDDASEYRAILGSLQYLAFTRPDISFAVNRLSQFMHRPTDEHWQAAKRILRYLAGTKSHGILLRADTPLTVHAFSDADWGCDDDAYLSTNAYIVYFGGSPVSWSSKKQRSIARSSTEAEYRAVANTASELRWICNLLSEMGVCLPLAPVIYCDNIGATYLCANPVFHSRMKHVALDYHFVRGYIQSGALRVSHVSTKDQLADALTKPLPRPRFVELNSKIGVQEGPPS</sequence>
<dbReference type="InterPro" id="IPR025724">
    <property type="entry name" value="GAG-pre-integrase_dom"/>
</dbReference>
<dbReference type="Pfam" id="PF00665">
    <property type="entry name" value="rve"/>
    <property type="match status" value="1"/>
</dbReference>
<dbReference type="GO" id="GO:0015074">
    <property type="term" value="P:DNA integration"/>
    <property type="evidence" value="ECO:0007669"/>
    <property type="project" value="InterPro"/>
</dbReference>
<keyword evidence="4" id="KW-1185">Reference proteome</keyword>
<gene>
    <name evidence="3" type="ORF">ISN44_As10g029380</name>
</gene>
<feature type="compositionally biased region" description="Low complexity" evidence="1">
    <location>
        <begin position="231"/>
        <end position="251"/>
    </location>
</feature>
<feature type="compositionally biased region" description="Polar residues" evidence="1">
    <location>
        <begin position="842"/>
        <end position="858"/>
    </location>
</feature>
<dbReference type="InterPro" id="IPR054722">
    <property type="entry name" value="PolX-like_BBD"/>
</dbReference>
<dbReference type="Pfam" id="PF14223">
    <property type="entry name" value="Retrotran_gag_2"/>
    <property type="match status" value="1"/>
</dbReference>
<dbReference type="PANTHER" id="PTHR11439:SF455">
    <property type="entry name" value="RLK (RECEPTOR-LIKE PROTEIN KINASE) 8, PUTATIVE-RELATED"/>
    <property type="match status" value="1"/>
</dbReference>
<dbReference type="PANTHER" id="PTHR11439">
    <property type="entry name" value="GAG-POL-RELATED RETROTRANSPOSON"/>
    <property type="match status" value="1"/>
</dbReference>
<dbReference type="EMBL" id="JAEFBJ010000010">
    <property type="protein sequence ID" value="KAG7566368.1"/>
    <property type="molecule type" value="Genomic_DNA"/>
</dbReference>
<dbReference type="Pfam" id="PF07727">
    <property type="entry name" value="RVT_2"/>
    <property type="match status" value="1"/>
</dbReference>